<feature type="domain" description="FAS1" evidence="1">
    <location>
        <begin position="180"/>
        <end position="327"/>
    </location>
</feature>
<proteinExistence type="predicted"/>
<organism evidence="2 3">
    <name type="scientific">Sitophilus oryzae</name>
    <name type="common">Rice weevil</name>
    <name type="synonym">Curculio oryzae</name>
    <dbReference type="NCBI Taxonomy" id="7048"/>
    <lineage>
        <taxon>Eukaryota</taxon>
        <taxon>Metazoa</taxon>
        <taxon>Ecdysozoa</taxon>
        <taxon>Arthropoda</taxon>
        <taxon>Hexapoda</taxon>
        <taxon>Insecta</taxon>
        <taxon>Pterygota</taxon>
        <taxon>Neoptera</taxon>
        <taxon>Endopterygota</taxon>
        <taxon>Coleoptera</taxon>
        <taxon>Polyphaga</taxon>
        <taxon>Cucujiformia</taxon>
        <taxon>Curculionidae</taxon>
        <taxon>Dryophthorinae</taxon>
        <taxon>Sitophilus</taxon>
    </lineage>
</organism>
<evidence type="ECO:0000259" key="1">
    <source>
        <dbReference type="PROSITE" id="PS50213"/>
    </source>
</evidence>
<dbReference type="GO" id="GO:0050839">
    <property type="term" value="F:cell adhesion molecule binding"/>
    <property type="evidence" value="ECO:0007669"/>
    <property type="project" value="TreeGrafter"/>
</dbReference>
<dbReference type="PANTHER" id="PTHR10900:SF80">
    <property type="entry name" value="FASCICLIN-1"/>
    <property type="match status" value="1"/>
</dbReference>
<dbReference type="PANTHER" id="PTHR10900">
    <property type="entry name" value="PERIOSTIN-RELATED"/>
    <property type="match status" value="1"/>
</dbReference>
<dbReference type="AlphaFoldDB" id="A0A6J2YWU7"/>
<dbReference type="PROSITE" id="PS50213">
    <property type="entry name" value="FAS1"/>
    <property type="match status" value="1"/>
</dbReference>
<accession>A0A6J2YWU7</accession>
<dbReference type="GO" id="GO:0005615">
    <property type="term" value="C:extracellular space"/>
    <property type="evidence" value="ECO:0007669"/>
    <property type="project" value="TreeGrafter"/>
</dbReference>
<evidence type="ECO:0000313" key="3">
    <source>
        <dbReference type="RefSeq" id="XP_030767671.1"/>
    </source>
</evidence>
<dbReference type="InterPro" id="IPR000782">
    <property type="entry name" value="FAS1_domain"/>
</dbReference>
<dbReference type="Pfam" id="PF02469">
    <property type="entry name" value="Fasciclin"/>
    <property type="match status" value="3"/>
</dbReference>
<reference evidence="3" key="1">
    <citation type="submission" date="2025-08" db="UniProtKB">
        <authorList>
            <consortium name="RefSeq"/>
        </authorList>
    </citation>
    <scope>IDENTIFICATION</scope>
    <source>
        <tissue evidence="3">Gonads</tissue>
    </source>
</reference>
<dbReference type="SMART" id="SM00554">
    <property type="entry name" value="FAS1"/>
    <property type="match status" value="2"/>
</dbReference>
<dbReference type="GO" id="GO:0007155">
    <property type="term" value="P:cell adhesion"/>
    <property type="evidence" value="ECO:0007669"/>
    <property type="project" value="TreeGrafter"/>
</dbReference>
<dbReference type="SUPFAM" id="SSF82153">
    <property type="entry name" value="FAS1 domain"/>
    <property type="match status" value="3"/>
</dbReference>
<dbReference type="InterPro" id="IPR050904">
    <property type="entry name" value="Adhesion/Biosynth-related"/>
</dbReference>
<protein>
    <submittedName>
        <fullName evidence="3">Fasciclin-1-like</fullName>
    </submittedName>
</protein>
<dbReference type="InParanoid" id="A0A6J2YWU7"/>
<dbReference type="Gene3D" id="2.30.180.10">
    <property type="entry name" value="FAS1 domain"/>
    <property type="match status" value="3"/>
</dbReference>
<dbReference type="GO" id="GO:0030198">
    <property type="term" value="P:extracellular matrix organization"/>
    <property type="evidence" value="ECO:0007669"/>
    <property type="project" value="TreeGrafter"/>
</dbReference>
<keyword evidence="2" id="KW-1185">Reference proteome</keyword>
<dbReference type="KEGG" id="soy:115891359"/>
<gene>
    <name evidence="3" type="primary">LOC115891359</name>
</gene>
<dbReference type="InterPro" id="IPR036378">
    <property type="entry name" value="FAS1_dom_sf"/>
</dbReference>
<sequence length="477" mass="54189">MNEQPRAAIEISARYDYNKNYIIARGCVRQSCLVTREVFYSYLEQCRVCNNTLESEEMTVFAPINAAFQKIVKGNPDTNSMVLYHIINVPKKTEQLSGSYTYMPSRLSGSPPLWITHSQGRFQNEIYINNAKLLIGQSNVIGKKGGMQQIMHKIDEVLIPTRSSLAASNSIYNPSAWEFLENYESLIQGSHRLRNFRQKVQQNNKQDIFKTEGSYTFFIPVDEGFANSRATLIDEKIIDGHVIPKRVLFTTPTQKDVPFPTLANGDNDIRVVISFTQEQRQNLIINYVKSHTLFGDGKHTPGVVLAEIVKGNIPVKNGVVHLIHKPLMIVDSNVKELLQEHMDYICRVGNIQSMENVIKEVPELPPREPSLNAYPYDYDYDQYKEKDGKILNSFIDAINGLGADGKDFLNTLEKSPDITLFAPCNAALEGSLVNNIVAQKQKFLDILKLHLVVDNRLYVDTVIKKNQMKKNIRIQNC</sequence>
<dbReference type="GO" id="GO:0031012">
    <property type="term" value="C:extracellular matrix"/>
    <property type="evidence" value="ECO:0007669"/>
    <property type="project" value="TreeGrafter"/>
</dbReference>
<dbReference type="FunCoup" id="A0A6J2YWU7">
    <property type="interactions" value="60"/>
</dbReference>
<evidence type="ECO:0000313" key="2">
    <source>
        <dbReference type="Proteomes" id="UP000504635"/>
    </source>
</evidence>
<name>A0A6J2YWU7_SITOR</name>
<dbReference type="Proteomes" id="UP000504635">
    <property type="component" value="Unplaced"/>
</dbReference>
<dbReference type="OrthoDB" id="7700931at2759"/>
<dbReference type="GeneID" id="115891359"/>
<dbReference type="RefSeq" id="XP_030767671.1">
    <property type="nucleotide sequence ID" value="XM_030911811.1"/>
</dbReference>